<name>A0A8R7P821_TRIUA</name>
<protein>
    <submittedName>
        <fullName evidence="2">Uncharacterized protein</fullName>
    </submittedName>
</protein>
<feature type="region of interest" description="Disordered" evidence="1">
    <location>
        <begin position="58"/>
        <end position="110"/>
    </location>
</feature>
<dbReference type="EnsemblPlants" id="TuG1812G0100004613.01.T01">
    <property type="protein sequence ID" value="TuG1812G0100004613.01.T01.cds375327"/>
    <property type="gene ID" value="TuG1812G0100004613.01"/>
</dbReference>
<dbReference type="AntiFam" id="ANF00182">
    <property type="entry name" value="Shadow ORF (opposite rplL)"/>
</dbReference>
<sequence>MRSLASLSARLVSARTTLMVAMRALLGTSSITTSNSVCSAGASASAAGPDGAATAAAGANAAADTPRRSCRWSTSPRASSRVSPAMASPSSSTFGEAAAVEVQATATEGR</sequence>
<evidence type="ECO:0000256" key="1">
    <source>
        <dbReference type="SAM" id="MobiDB-lite"/>
    </source>
</evidence>
<organism evidence="2 3">
    <name type="scientific">Triticum urartu</name>
    <name type="common">Red wild einkorn</name>
    <name type="synonym">Crithodium urartu</name>
    <dbReference type="NCBI Taxonomy" id="4572"/>
    <lineage>
        <taxon>Eukaryota</taxon>
        <taxon>Viridiplantae</taxon>
        <taxon>Streptophyta</taxon>
        <taxon>Embryophyta</taxon>
        <taxon>Tracheophyta</taxon>
        <taxon>Spermatophyta</taxon>
        <taxon>Magnoliopsida</taxon>
        <taxon>Liliopsida</taxon>
        <taxon>Poales</taxon>
        <taxon>Poaceae</taxon>
        <taxon>BOP clade</taxon>
        <taxon>Pooideae</taxon>
        <taxon>Triticodae</taxon>
        <taxon>Triticeae</taxon>
        <taxon>Triticinae</taxon>
        <taxon>Triticum</taxon>
    </lineage>
</organism>
<gene>
    <name evidence="2" type="primary">LOC125530970</name>
</gene>
<feature type="compositionally biased region" description="Low complexity" evidence="1">
    <location>
        <begin position="96"/>
        <end position="110"/>
    </location>
</feature>
<evidence type="ECO:0000313" key="2">
    <source>
        <dbReference type="EnsemblPlants" id="TuG1812G0100004613.01.T01.cds375327"/>
    </source>
</evidence>
<reference evidence="2" key="3">
    <citation type="submission" date="2022-06" db="UniProtKB">
        <authorList>
            <consortium name="EnsemblPlants"/>
        </authorList>
    </citation>
    <scope>IDENTIFICATION</scope>
</reference>
<reference evidence="3" key="1">
    <citation type="journal article" date="2013" name="Nature">
        <title>Draft genome of the wheat A-genome progenitor Triticum urartu.</title>
        <authorList>
            <person name="Ling H.Q."/>
            <person name="Zhao S."/>
            <person name="Liu D."/>
            <person name="Wang J."/>
            <person name="Sun H."/>
            <person name="Zhang C."/>
            <person name="Fan H."/>
            <person name="Li D."/>
            <person name="Dong L."/>
            <person name="Tao Y."/>
            <person name="Gao C."/>
            <person name="Wu H."/>
            <person name="Li Y."/>
            <person name="Cui Y."/>
            <person name="Guo X."/>
            <person name="Zheng S."/>
            <person name="Wang B."/>
            <person name="Yu K."/>
            <person name="Liang Q."/>
            <person name="Yang W."/>
            <person name="Lou X."/>
            <person name="Chen J."/>
            <person name="Feng M."/>
            <person name="Jian J."/>
            <person name="Zhang X."/>
            <person name="Luo G."/>
            <person name="Jiang Y."/>
            <person name="Liu J."/>
            <person name="Wang Z."/>
            <person name="Sha Y."/>
            <person name="Zhang B."/>
            <person name="Wu H."/>
            <person name="Tang D."/>
            <person name="Shen Q."/>
            <person name="Xue P."/>
            <person name="Zou S."/>
            <person name="Wang X."/>
            <person name="Liu X."/>
            <person name="Wang F."/>
            <person name="Yang Y."/>
            <person name="An X."/>
            <person name="Dong Z."/>
            <person name="Zhang K."/>
            <person name="Zhang X."/>
            <person name="Luo M.C."/>
            <person name="Dvorak J."/>
            <person name="Tong Y."/>
            <person name="Wang J."/>
            <person name="Yang H."/>
            <person name="Li Z."/>
            <person name="Wang D."/>
            <person name="Zhang A."/>
            <person name="Wang J."/>
        </authorList>
    </citation>
    <scope>NUCLEOTIDE SEQUENCE</scope>
    <source>
        <strain evidence="3">cv. G1812</strain>
    </source>
</reference>
<feature type="compositionally biased region" description="Polar residues" evidence="1">
    <location>
        <begin position="71"/>
        <end position="94"/>
    </location>
</feature>
<dbReference type="Gramene" id="TuG1812G0100004613.01.T01">
    <property type="protein sequence ID" value="TuG1812G0100004613.01.T01.cds375327"/>
    <property type="gene ID" value="TuG1812G0100004613.01"/>
</dbReference>
<dbReference type="Proteomes" id="UP000015106">
    <property type="component" value="Chromosome 1"/>
</dbReference>
<reference evidence="2" key="2">
    <citation type="submission" date="2018-03" db="EMBL/GenBank/DDBJ databases">
        <title>The Triticum urartu genome reveals the dynamic nature of wheat genome evolution.</title>
        <authorList>
            <person name="Ling H."/>
            <person name="Ma B."/>
            <person name="Shi X."/>
            <person name="Liu H."/>
            <person name="Dong L."/>
            <person name="Sun H."/>
            <person name="Cao Y."/>
            <person name="Gao Q."/>
            <person name="Zheng S."/>
            <person name="Li Y."/>
            <person name="Yu Y."/>
            <person name="Du H."/>
            <person name="Qi M."/>
            <person name="Li Y."/>
            <person name="Yu H."/>
            <person name="Cui Y."/>
            <person name="Wang N."/>
            <person name="Chen C."/>
            <person name="Wu H."/>
            <person name="Zhao Y."/>
            <person name="Zhang J."/>
            <person name="Li Y."/>
            <person name="Zhou W."/>
            <person name="Zhang B."/>
            <person name="Hu W."/>
            <person name="Eijk M."/>
            <person name="Tang J."/>
            <person name="Witsenboer H."/>
            <person name="Zhao S."/>
            <person name="Li Z."/>
            <person name="Zhang A."/>
            <person name="Wang D."/>
            <person name="Liang C."/>
        </authorList>
    </citation>
    <scope>NUCLEOTIDE SEQUENCE [LARGE SCALE GENOMIC DNA]</scope>
    <source>
        <strain evidence="2">cv. G1812</strain>
    </source>
</reference>
<proteinExistence type="predicted"/>
<evidence type="ECO:0000313" key="3">
    <source>
        <dbReference type="Proteomes" id="UP000015106"/>
    </source>
</evidence>
<accession>A0A8R7P821</accession>
<dbReference type="AlphaFoldDB" id="A0A8R7P821"/>
<keyword evidence="3" id="KW-1185">Reference proteome</keyword>